<gene>
    <name evidence="1" type="ORF">GWK48_02475</name>
</gene>
<dbReference type="AlphaFoldDB" id="A0A6N0NUI4"/>
<proteinExistence type="predicted"/>
<accession>A0A6N0NUI4</accession>
<protein>
    <submittedName>
        <fullName evidence="1">Uncharacterized protein</fullName>
    </submittedName>
</protein>
<evidence type="ECO:0000313" key="2">
    <source>
        <dbReference type="Proteomes" id="UP000509301"/>
    </source>
</evidence>
<reference evidence="1 2" key="1">
    <citation type="submission" date="2020-02" db="EMBL/GenBank/DDBJ databases">
        <title>Comparative genome analysis reveals the metabolism and evolution of the thermophilic archaeal genus Metallosphaera.</title>
        <authorList>
            <person name="Jiang C."/>
        </authorList>
    </citation>
    <scope>NUCLEOTIDE SEQUENCE [LARGE SCALE GENOMIC DNA]</scope>
    <source>
        <strain evidence="1 2">Ric-A</strain>
    </source>
</reference>
<dbReference type="RefSeq" id="WP_174629275.1">
    <property type="nucleotide sequence ID" value="NZ_CP049074.1"/>
</dbReference>
<keyword evidence="2" id="KW-1185">Reference proteome</keyword>
<organism evidence="1 2">
    <name type="scientific">Metallosphaera tengchongensis</name>
    <dbReference type="NCBI Taxonomy" id="1532350"/>
    <lineage>
        <taxon>Archaea</taxon>
        <taxon>Thermoproteota</taxon>
        <taxon>Thermoprotei</taxon>
        <taxon>Sulfolobales</taxon>
        <taxon>Sulfolobaceae</taxon>
        <taxon>Metallosphaera</taxon>
    </lineage>
</organism>
<dbReference type="Proteomes" id="UP000509301">
    <property type="component" value="Chromosome"/>
</dbReference>
<dbReference type="KEGG" id="mten:GWK48_02475"/>
<dbReference type="EMBL" id="CP049074">
    <property type="protein sequence ID" value="QKQ99408.1"/>
    <property type="molecule type" value="Genomic_DNA"/>
</dbReference>
<name>A0A6N0NUI4_9CREN</name>
<sequence>MSVWSYINLILSLKLLTTAQSDLLTALKGEGSTRVKALLPFVGATPFDVTRGERLL</sequence>
<dbReference type="GeneID" id="55640777"/>
<evidence type="ECO:0000313" key="1">
    <source>
        <dbReference type="EMBL" id="QKQ99408.1"/>
    </source>
</evidence>